<evidence type="ECO:0000256" key="10">
    <source>
        <dbReference type="NCBIfam" id="TIGR03461"/>
    </source>
</evidence>
<proteinExistence type="inferred from homology"/>
<evidence type="ECO:0000256" key="7">
    <source>
        <dbReference type="ARBA" id="ARBA00035633"/>
    </source>
</evidence>
<comment type="catalytic activity">
    <reaction evidence="9">
        <text>4-amino-4-deoxychorismate = 4-aminobenzoate + pyruvate + H(+)</text>
        <dbReference type="Rhea" id="RHEA:16201"/>
        <dbReference type="ChEBI" id="CHEBI:15361"/>
        <dbReference type="ChEBI" id="CHEBI:15378"/>
        <dbReference type="ChEBI" id="CHEBI:17836"/>
        <dbReference type="ChEBI" id="CHEBI:58406"/>
        <dbReference type="EC" id="4.1.3.38"/>
    </reaction>
</comment>
<evidence type="ECO:0000256" key="3">
    <source>
        <dbReference type="ARBA" id="ARBA00011738"/>
    </source>
</evidence>
<evidence type="ECO:0000256" key="9">
    <source>
        <dbReference type="ARBA" id="ARBA00049529"/>
    </source>
</evidence>
<dbReference type="InterPro" id="IPR043132">
    <property type="entry name" value="BCAT-like_C"/>
</dbReference>
<evidence type="ECO:0000256" key="1">
    <source>
        <dbReference type="ARBA" id="ARBA00001933"/>
    </source>
</evidence>
<evidence type="ECO:0000313" key="12">
    <source>
        <dbReference type="EMBL" id="MDN7128637.1"/>
    </source>
</evidence>
<dbReference type="InterPro" id="IPR036038">
    <property type="entry name" value="Aminotransferase-like"/>
</dbReference>
<dbReference type="GO" id="GO:0030170">
    <property type="term" value="F:pyridoxal phosphate binding"/>
    <property type="evidence" value="ECO:0007669"/>
    <property type="project" value="InterPro"/>
</dbReference>
<dbReference type="PANTHER" id="PTHR42743:SF2">
    <property type="entry name" value="AMINODEOXYCHORISMATE LYASE"/>
    <property type="match status" value="1"/>
</dbReference>
<dbReference type="NCBIfam" id="TIGR03461">
    <property type="entry name" value="pabC_Proteo"/>
    <property type="match status" value="1"/>
</dbReference>
<organism evidence="11 14">
    <name type="scientific">Pseudidiomarina terrestris</name>
    <dbReference type="NCBI Taxonomy" id="2820060"/>
    <lineage>
        <taxon>Bacteria</taxon>
        <taxon>Pseudomonadati</taxon>
        <taxon>Pseudomonadota</taxon>
        <taxon>Gammaproteobacteria</taxon>
        <taxon>Alteromonadales</taxon>
        <taxon>Idiomarinaceae</taxon>
        <taxon>Pseudidiomarina</taxon>
    </lineage>
</organism>
<evidence type="ECO:0000313" key="11">
    <source>
        <dbReference type="EMBL" id="MDN7123639.1"/>
    </source>
</evidence>
<comment type="pathway">
    <text evidence="7">Cofactor biosynthesis; tetrahydrofolate biosynthesis; 4-aminobenzoate from chorismate: step 2/2.</text>
</comment>
<dbReference type="GO" id="GO:0008153">
    <property type="term" value="P:4-aminobenzoate biosynthetic process"/>
    <property type="evidence" value="ECO:0007669"/>
    <property type="project" value="UniProtKB-UniRule"/>
</dbReference>
<reference evidence="13 14" key="1">
    <citation type="submission" date="2021-03" db="EMBL/GenBank/DDBJ databases">
        <title>Pseudidiomarina terrestris, a new bacterium isolated from saline soil.</title>
        <authorList>
            <person name="Galisteo C."/>
            <person name="De La Haba R."/>
            <person name="Sanchez-Porro C."/>
            <person name="Ventosa A."/>
        </authorList>
    </citation>
    <scope>NUCLEOTIDE SEQUENCE [LARGE SCALE GENOMIC DNA]</scope>
    <source>
        <strain evidence="11 14">1APP75-32.1</strain>
        <strain evidence="13">1APR75-15</strain>
        <strain evidence="12">1ASR75-15</strain>
    </source>
</reference>
<evidence type="ECO:0000256" key="8">
    <source>
        <dbReference type="ARBA" id="ARBA00035676"/>
    </source>
</evidence>
<dbReference type="Pfam" id="PF01063">
    <property type="entry name" value="Aminotran_4"/>
    <property type="match status" value="1"/>
</dbReference>
<dbReference type="PANTHER" id="PTHR42743">
    <property type="entry name" value="AMINO-ACID AMINOTRANSFERASE"/>
    <property type="match status" value="1"/>
</dbReference>
<dbReference type="GO" id="GO:0046656">
    <property type="term" value="P:folic acid biosynthetic process"/>
    <property type="evidence" value="ECO:0007669"/>
    <property type="project" value="UniProtKB-KW"/>
</dbReference>
<evidence type="ECO:0000256" key="2">
    <source>
        <dbReference type="ARBA" id="ARBA00009320"/>
    </source>
</evidence>
<dbReference type="SUPFAM" id="SSF56752">
    <property type="entry name" value="D-aminoacid aminotransferase-like PLP-dependent enzymes"/>
    <property type="match status" value="1"/>
</dbReference>
<dbReference type="RefSeq" id="WP_301773909.1">
    <property type="nucleotide sequence ID" value="NZ_JAGGJB010000001.1"/>
</dbReference>
<sequence>MWHNGQQYPDQALDRGLQFGDGHFTTLTVENGSPRWWPLHWQRLQQASERLQMLLPPEHELLDCIEQLIKAQPRQDLVIKIIITRGIGDRGYGFQPQSEANWYLTCNLLMSRSAAPLRVDFAQLQLSRSVQLAGLKSLNRLEQVLLSQERAQRQLDELIALDTAGEVVEAISSNIIWREGNQWYTPDLGQAGIAGVVRGQLLEQQPLALKVQTGVRPEQLLAAEQVLLTNSVLGLRPIAQIGEHRVSDPTLPEALKNWWHASDVSY</sequence>
<dbReference type="Proteomes" id="UP001169492">
    <property type="component" value="Unassembled WGS sequence"/>
</dbReference>
<comment type="cofactor">
    <cofactor evidence="1">
        <name>pyridoxal 5'-phosphate</name>
        <dbReference type="ChEBI" id="CHEBI:597326"/>
    </cofactor>
</comment>
<dbReference type="InterPro" id="IPR043131">
    <property type="entry name" value="BCAT-like_N"/>
</dbReference>
<evidence type="ECO:0000256" key="5">
    <source>
        <dbReference type="ARBA" id="ARBA00022909"/>
    </source>
</evidence>
<dbReference type="GO" id="GO:0008696">
    <property type="term" value="F:4-amino-4-deoxychorismate lyase activity"/>
    <property type="evidence" value="ECO:0007669"/>
    <property type="project" value="UniProtKB-UniRule"/>
</dbReference>
<dbReference type="EMBL" id="JAGGJC010000001">
    <property type="protein sequence ID" value="MDN7128637.1"/>
    <property type="molecule type" value="Genomic_DNA"/>
</dbReference>
<comment type="subunit">
    <text evidence="3">Homodimer.</text>
</comment>
<comment type="similarity">
    <text evidence="2">Belongs to the class-IV pyridoxal-phosphate-dependent aminotransferase family.</text>
</comment>
<protein>
    <recommendedName>
        <fullName evidence="8 10">Aminodeoxychorismate lyase</fullName>
        <ecNumber evidence="8 10">4.1.3.38</ecNumber>
    </recommendedName>
</protein>
<dbReference type="EMBL" id="JAGGJB010000001">
    <property type="protein sequence ID" value="MDN7123639.1"/>
    <property type="molecule type" value="Genomic_DNA"/>
</dbReference>
<keyword evidence="5" id="KW-0289">Folate biosynthesis</keyword>
<dbReference type="GO" id="GO:0005829">
    <property type="term" value="C:cytosol"/>
    <property type="evidence" value="ECO:0007669"/>
    <property type="project" value="TreeGrafter"/>
</dbReference>
<evidence type="ECO:0000313" key="13">
    <source>
        <dbReference type="Proteomes" id="UP001169491"/>
    </source>
</evidence>
<name>A0AAW7QX51_9GAMM</name>
<dbReference type="Proteomes" id="UP001169491">
    <property type="component" value="Unassembled WGS sequence"/>
</dbReference>
<dbReference type="InterPro" id="IPR017824">
    <property type="entry name" value="Aminodeoxychorismate_lyase_IV"/>
</dbReference>
<gene>
    <name evidence="11" type="primary">pabC</name>
    <name evidence="11" type="ORF">J6I90_01965</name>
    <name evidence="12" type="ORF">J6I92_01945</name>
</gene>
<dbReference type="Gene3D" id="3.30.470.10">
    <property type="match status" value="1"/>
</dbReference>
<accession>A0AAW7QX51</accession>
<dbReference type="EC" id="4.1.3.38" evidence="8 10"/>
<keyword evidence="6 11" id="KW-0456">Lyase</keyword>
<dbReference type="InterPro" id="IPR001544">
    <property type="entry name" value="Aminotrans_IV"/>
</dbReference>
<keyword evidence="13" id="KW-1185">Reference proteome</keyword>
<dbReference type="Gene3D" id="3.20.10.10">
    <property type="entry name" value="D-amino Acid Aminotransferase, subunit A, domain 2"/>
    <property type="match status" value="1"/>
</dbReference>
<comment type="caution">
    <text evidence="11">The sequence shown here is derived from an EMBL/GenBank/DDBJ whole genome shotgun (WGS) entry which is preliminary data.</text>
</comment>
<dbReference type="InterPro" id="IPR050571">
    <property type="entry name" value="Class-IV_PLP-Dep_Aminotrnsfr"/>
</dbReference>
<evidence type="ECO:0000313" key="14">
    <source>
        <dbReference type="Proteomes" id="UP001169492"/>
    </source>
</evidence>
<evidence type="ECO:0000256" key="4">
    <source>
        <dbReference type="ARBA" id="ARBA00022898"/>
    </source>
</evidence>
<keyword evidence="4" id="KW-0663">Pyridoxal phosphate</keyword>
<dbReference type="AlphaFoldDB" id="A0AAW7QX51"/>
<evidence type="ECO:0000256" key="6">
    <source>
        <dbReference type="ARBA" id="ARBA00023239"/>
    </source>
</evidence>